<accession>A0A1B7HPW6</accession>
<evidence type="ECO:0000313" key="2">
    <source>
        <dbReference type="EMBL" id="OAT17686.1"/>
    </source>
</evidence>
<dbReference type="RefSeq" id="WP_064518346.1">
    <property type="nucleotide sequence ID" value="NZ_LXEP01000036.1"/>
</dbReference>
<reference evidence="2 3" key="1">
    <citation type="submission" date="2016-04" db="EMBL/GenBank/DDBJ databases">
        <title>ATOL: Assembling a taxonomically balanced genome-scale reconstruction of the evolutionary history of the Enterobacteriaceae.</title>
        <authorList>
            <person name="Plunkett G.III."/>
            <person name="Neeno-Eckwall E.C."/>
            <person name="Glasner J.D."/>
            <person name="Perna N.T."/>
        </authorList>
    </citation>
    <scope>NUCLEOTIDE SEQUENCE [LARGE SCALE GENOMIC DNA]</scope>
    <source>
        <strain evidence="2 3">ATCC 51604</strain>
    </source>
</reference>
<feature type="signal peptide" evidence="1">
    <location>
        <begin position="1"/>
        <end position="20"/>
    </location>
</feature>
<protein>
    <submittedName>
        <fullName evidence="2">Uncharacterized protein</fullName>
    </submittedName>
</protein>
<dbReference type="AlphaFoldDB" id="A0A1B7HPW6"/>
<name>A0A1B7HPW6_9ENTR</name>
<evidence type="ECO:0000256" key="1">
    <source>
        <dbReference type="SAM" id="SignalP"/>
    </source>
</evidence>
<sequence>MKLKLVTGLFLMAAVGNAYSETLMSNGQPISVNLSNKGTASISNCAEYVALRKEGGTVNDYPGLSDPDFREAQDALKNCYLDAYANENGLKEVTPSLTTLSVANVVEHFPAQAALAISDEEVAKLKKNFIGKTIIDTAPDLKSDGGRMISTKTDSGYMVWNRRAFEDSAGKMYSFITLSSFPLSGTYASLRTYQILSEQEKVWTIKEVTENSPL</sequence>
<organism evidence="2 3">
    <name type="scientific">Buttiauxella gaviniae ATCC 51604</name>
    <dbReference type="NCBI Taxonomy" id="1354253"/>
    <lineage>
        <taxon>Bacteria</taxon>
        <taxon>Pseudomonadati</taxon>
        <taxon>Pseudomonadota</taxon>
        <taxon>Gammaproteobacteria</taxon>
        <taxon>Enterobacterales</taxon>
        <taxon>Enterobacteriaceae</taxon>
        <taxon>Buttiauxella</taxon>
    </lineage>
</organism>
<evidence type="ECO:0000313" key="3">
    <source>
        <dbReference type="Proteomes" id="UP000078504"/>
    </source>
</evidence>
<proteinExistence type="predicted"/>
<comment type="caution">
    <text evidence="2">The sequence shown here is derived from an EMBL/GenBank/DDBJ whole genome shotgun (WGS) entry which is preliminary data.</text>
</comment>
<keyword evidence="1" id="KW-0732">Signal</keyword>
<dbReference type="PATRIC" id="fig|1354253.4.peg.4052"/>
<dbReference type="EMBL" id="LXEP01000036">
    <property type="protein sequence ID" value="OAT17686.1"/>
    <property type="molecule type" value="Genomic_DNA"/>
</dbReference>
<gene>
    <name evidence="2" type="ORF">M977_03961</name>
</gene>
<feature type="chain" id="PRO_5008593276" evidence="1">
    <location>
        <begin position="21"/>
        <end position="214"/>
    </location>
</feature>
<dbReference type="Proteomes" id="UP000078504">
    <property type="component" value="Unassembled WGS sequence"/>
</dbReference>